<feature type="transmembrane region" description="Helical" evidence="17">
    <location>
        <begin position="1527"/>
        <end position="1542"/>
    </location>
</feature>
<keyword evidence="10" id="KW-0479">Metal-binding</keyword>
<evidence type="ECO:0000256" key="12">
    <source>
        <dbReference type="ARBA" id="ARBA00022989"/>
    </source>
</evidence>
<feature type="transmembrane region" description="Helical" evidence="17">
    <location>
        <begin position="1437"/>
        <end position="1455"/>
    </location>
</feature>
<keyword evidence="13 17" id="KW-0472">Membrane</keyword>
<evidence type="ECO:0000256" key="11">
    <source>
        <dbReference type="ARBA" id="ARBA00022842"/>
    </source>
</evidence>
<dbReference type="CDD" id="cd02440">
    <property type="entry name" value="AdoMet_MTases"/>
    <property type="match status" value="1"/>
</dbReference>
<evidence type="ECO:0000256" key="8">
    <source>
        <dbReference type="ARBA" id="ARBA00022679"/>
    </source>
</evidence>
<evidence type="ECO:0000259" key="18">
    <source>
        <dbReference type="PROSITE" id="PS51286"/>
    </source>
</evidence>
<name>A0ABP0NDE1_9DINO</name>
<dbReference type="InterPro" id="IPR013584">
    <property type="entry name" value="RAP"/>
</dbReference>
<feature type="region of interest" description="Disordered" evidence="16">
    <location>
        <begin position="700"/>
        <end position="726"/>
    </location>
</feature>
<dbReference type="SUPFAM" id="SSF53335">
    <property type="entry name" value="S-adenosyl-L-methionine-dependent methyltransferases"/>
    <property type="match status" value="1"/>
</dbReference>
<dbReference type="PROSITE" id="PS00092">
    <property type="entry name" value="N6_MTASE"/>
    <property type="match status" value="1"/>
</dbReference>
<dbReference type="Pfam" id="PF02516">
    <property type="entry name" value="STT3"/>
    <property type="match status" value="1"/>
</dbReference>
<dbReference type="Pfam" id="PF05175">
    <property type="entry name" value="MTS"/>
    <property type="match status" value="1"/>
</dbReference>
<dbReference type="Gene3D" id="3.40.50.12610">
    <property type="match status" value="1"/>
</dbReference>
<keyword evidence="11" id="KW-0460">Magnesium</keyword>
<evidence type="ECO:0000256" key="17">
    <source>
        <dbReference type="SAM" id="Phobius"/>
    </source>
</evidence>
<keyword evidence="14" id="KW-0464">Manganese</keyword>
<feature type="transmembrane region" description="Helical" evidence="17">
    <location>
        <begin position="1379"/>
        <end position="1400"/>
    </location>
</feature>
<dbReference type="InterPro" id="IPR048307">
    <property type="entry name" value="STT3_N"/>
</dbReference>
<evidence type="ECO:0000256" key="10">
    <source>
        <dbReference type="ARBA" id="ARBA00022723"/>
    </source>
</evidence>
<organism evidence="19 20">
    <name type="scientific">Durusdinium trenchii</name>
    <dbReference type="NCBI Taxonomy" id="1381693"/>
    <lineage>
        <taxon>Eukaryota</taxon>
        <taxon>Sar</taxon>
        <taxon>Alveolata</taxon>
        <taxon>Dinophyceae</taxon>
        <taxon>Suessiales</taxon>
        <taxon>Symbiodiniaceae</taxon>
        <taxon>Durusdinium</taxon>
    </lineage>
</organism>
<evidence type="ECO:0000256" key="2">
    <source>
        <dbReference type="ARBA" id="ARBA00001946"/>
    </source>
</evidence>
<dbReference type="SMART" id="SM01111">
    <property type="entry name" value="CVNH"/>
    <property type="match status" value="2"/>
</dbReference>
<keyword evidence="8" id="KW-0808">Transferase</keyword>
<dbReference type="Gene3D" id="3.40.50.150">
    <property type="entry name" value="Vaccinia Virus protein VP39"/>
    <property type="match status" value="1"/>
</dbReference>
<comment type="cofactor">
    <cofactor evidence="1">
        <name>Mn(2+)</name>
        <dbReference type="ChEBI" id="CHEBI:29035"/>
    </cofactor>
</comment>
<feature type="region of interest" description="Disordered" evidence="16">
    <location>
        <begin position="1096"/>
        <end position="1120"/>
    </location>
</feature>
<accession>A0ABP0NDE1</accession>
<comment type="catalytic activity">
    <reaction evidence="15">
        <text>a di-trans,poly-cis-dolichyl diphosphooligosaccharide + L-asparaginyl-[protein] = N(4)-(oligosaccharide-(1-&gt;4)-N-acetyl-beta-D-glucosaminyl-(1-&gt;4)-N-acetyl-beta-D-glucosaminyl)-L-asparaginyl-[protein] + a di-trans,poly-cis-dolichyl diphosphate + H(+)</text>
        <dbReference type="Rhea" id="RHEA:22980"/>
        <dbReference type="Rhea" id="RHEA-COMP:12804"/>
        <dbReference type="Rhea" id="RHEA-COMP:12805"/>
        <dbReference type="Rhea" id="RHEA-COMP:19506"/>
        <dbReference type="Rhea" id="RHEA-COMP:19509"/>
        <dbReference type="ChEBI" id="CHEBI:15378"/>
        <dbReference type="ChEBI" id="CHEBI:50347"/>
        <dbReference type="ChEBI" id="CHEBI:57497"/>
        <dbReference type="ChEBI" id="CHEBI:57570"/>
        <dbReference type="ChEBI" id="CHEBI:132529"/>
        <dbReference type="EC" id="2.4.99.18"/>
    </reaction>
</comment>
<feature type="transmembrane region" description="Helical" evidence="17">
    <location>
        <begin position="1496"/>
        <end position="1520"/>
    </location>
</feature>
<evidence type="ECO:0000256" key="15">
    <source>
        <dbReference type="ARBA" id="ARBA00048829"/>
    </source>
</evidence>
<dbReference type="InterPro" id="IPR036673">
    <property type="entry name" value="Cyanovirin-N_sf"/>
</dbReference>
<dbReference type="PROSITE" id="PS51286">
    <property type="entry name" value="RAP"/>
    <property type="match status" value="1"/>
</dbReference>
<evidence type="ECO:0000313" key="20">
    <source>
        <dbReference type="Proteomes" id="UP001642464"/>
    </source>
</evidence>
<comment type="subcellular location">
    <subcellularLocation>
        <location evidence="3">Endomembrane system</location>
        <topology evidence="3">Multi-pass membrane protein</topology>
    </subcellularLocation>
</comment>
<dbReference type="PANTHER" id="PTHR13872">
    <property type="entry name" value="DOLICHYL-DIPHOSPHOOLIGOSACCHARIDE--PROTEIN GLYCOSYLTRANSFERASE SUBUNIT"/>
    <property type="match status" value="1"/>
</dbReference>
<dbReference type="Gene3D" id="2.30.60.10">
    <property type="entry name" value="Cyanovirin-N"/>
    <property type="match status" value="2"/>
</dbReference>
<dbReference type="InterPro" id="IPR002052">
    <property type="entry name" value="DNA_methylase_N6_adenine_CS"/>
</dbReference>
<comment type="pathway">
    <text evidence="4">Protein modification; protein glycosylation.</text>
</comment>
<dbReference type="Pfam" id="PF21436">
    <property type="entry name" value="STT3-PglB_core"/>
    <property type="match status" value="1"/>
</dbReference>
<evidence type="ECO:0000256" key="3">
    <source>
        <dbReference type="ARBA" id="ARBA00004127"/>
    </source>
</evidence>
<comment type="cofactor">
    <cofactor evidence="2">
        <name>Mg(2+)</name>
        <dbReference type="ChEBI" id="CHEBI:18420"/>
    </cofactor>
</comment>
<evidence type="ECO:0000256" key="6">
    <source>
        <dbReference type="ARBA" id="ARBA00012605"/>
    </source>
</evidence>
<keyword evidence="7" id="KW-0328">Glycosyltransferase</keyword>
<proteinExistence type="inferred from homology"/>
<dbReference type="SMART" id="SM00952">
    <property type="entry name" value="RAP"/>
    <property type="match status" value="1"/>
</dbReference>
<feature type="region of interest" description="Disordered" evidence="16">
    <location>
        <begin position="240"/>
        <end position="267"/>
    </location>
</feature>
<dbReference type="SUPFAM" id="SSF51322">
    <property type="entry name" value="Cyanovirin-N"/>
    <property type="match status" value="2"/>
</dbReference>
<evidence type="ECO:0000256" key="14">
    <source>
        <dbReference type="ARBA" id="ARBA00023211"/>
    </source>
</evidence>
<comment type="caution">
    <text evidence="19">The sequence shown here is derived from an EMBL/GenBank/DDBJ whole genome shotgun (WGS) entry which is preliminary data.</text>
</comment>
<dbReference type="InterPro" id="IPR011058">
    <property type="entry name" value="Cyanovirin-N"/>
</dbReference>
<dbReference type="InterPro" id="IPR007848">
    <property type="entry name" value="Small_mtfrase_dom"/>
</dbReference>
<protein>
    <recommendedName>
        <fullName evidence="6">dolichyl-diphosphooligosaccharide--protein glycotransferase</fullName>
        <ecNumber evidence="6">2.4.99.18</ecNumber>
    </recommendedName>
</protein>
<evidence type="ECO:0000256" key="9">
    <source>
        <dbReference type="ARBA" id="ARBA00022692"/>
    </source>
</evidence>
<comment type="similarity">
    <text evidence="5">Belongs to the STT3 family.</text>
</comment>
<evidence type="ECO:0000256" key="5">
    <source>
        <dbReference type="ARBA" id="ARBA00010810"/>
    </source>
</evidence>
<dbReference type="Proteomes" id="UP001642464">
    <property type="component" value="Unassembled WGS sequence"/>
</dbReference>
<evidence type="ECO:0000256" key="7">
    <source>
        <dbReference type="ARBA" id="ARBA00022676"/>
    </source>
</evidence>
<dbReference type="Pfam" id="PF08373">
    <property type="entry name" value="RAP"/>
    <property type="match status" value="1"/>
</dbReference>
<dbReference type="EMBL" id="CAXAMM010027446">
    <property type="protein sequence ID" value="CAK9060829.1"/>
    <property type="molecule type" value="Genomic_DNA"/>
</dbReference>
<evidence type="ECO:0000313" key="19">
    <source>
        <dbReference type="EMBL" id="CAK9060829.1"/>
    </source>
</evidence>
<keyword evidence="12 17" id="KW-1133">Transmembrane helix</keyword>
<dbReference type="InterPro" id="IPR003674">
    <property type="entry name" value="Oligo_trans_STT3"/>
</dbReference>
<feature type="transmembrane region" description="Helical" evidence="17">
    <location>
        <begin position="1548"/>
        <end position="1572"/>
    </location>
</feature>
<sequence>MEEGSLQFFAVILNHQMLSSRVIRGCDHEFGRQGSPSEPFYRKQKGFADLAPHVPRLANPLGAGTGRSTFASAAKVARRKREKAQKLQGLRFAKAREYRQKEGDFPVVWRPQRIPEVQDLQTLEDTDAEEQDGLQSTPVTAAGLLRRDGMPSPVETENAKVKALKEKKAIQSAKVPHFNLERDLPEEDAQSLAASKARALAKRLAERNYKYVPNPYSDRPGPLGTDPQAEAQYHSRYFDGRAPSRDHRRVLPLGDGAPEDLSDPGPLKRRQRISPKAFWIQADHVTPEPSTVAYMNTRELKFAMMNEAYLVRKWRSGQPKGQAPGVGHSPGLPAEAQELWMAFGYRAAELACGRSVQPMPGEPEGVEGRVPRVQCSLQSTLRFLQAMASVQAGPHSAVLVLVNRVLENLRDLNPHQGFYVLQAMSRLRLKHPKAGRVLRHLSLAWRSLVEKTFVKSANAVAKLDLSQELWAKPLKMTLFTWLSTMSPQNLLRLKAIAVMELLDEGEAMRSYLQRCLEDRHHLVYSRHLQMVELHVHLLYPNLWNSLSEEVRLFLEEIREAANASREDSHSDDDDLPATELVRQFDRQRFNSELHQEVSRMLSSMGLQHRNKLSAGPMVLDIHLAEMCIVEAAPAWQYYLRSSHLTALARRRQEMLQAMGFQVIVIPHFEWFQLESPDAQREFLRQRLPKEAPQEVVLSLLDRGPAQQGGGTQRRQRAPRRDVRRDVPELPPVDESIWKPMPVSEEELKAAMVVDEHSVSVASVADAVWAGGAALFVHRWAQLAAVRKALNAAADAEEVGAVLPVQQFRWTMVDPVTGGVLGKARAEHGTEPVERFRVRRKRLRACARRLYVRVASNGRLGVDGGPRLGYVPVLYANHPFDLAFRANDVAALNVAWQFFVNGLDYSFLSRPLHPFFGVYFTLSPTDHFRLVDDWLKCWTPPSHRSRVLDLGTGCGALWIRQHFSREEVSIVASDRCPNACFSVSAELWRQARSDESSGDLGIQVKHSELFEELEEEGPFDLIIFNPPWVPRALDHDAAENDVVFGNDYPPKLFEKLFEEVPKVLQPSGHLLVLFSNYALCRKLVEVSPMELGTRRWERGGRSSAAPGGGAEAKPFSTDTGGTGPLSGAGAAALAWRVLLWVVLIGLLLEAEESAGYRAYDIRLWAIKDLRPDYGPIIHEFDPWFNYRATEYLAQHGWNKFFTWFDHQSWYPLGRPVATTIYPGMQITAVFLWQILQRWDSSWDLNQVCCYMPAWFGAATSLFTGLLTFDALAGRDAGPMPSGAAVLGAAAAARCMAIVPAHLSRSVGGGFDNEAVAIGPMVATFAFWCRALRPGLSWPWSFCAAVSYSFMAASWGGYIFALNMVGLHAGLLVFLGSAGNLYAAYSLFFVVGTLGAIQVPMISWTPLRSLEQLGPLVLFVALQLHQVFRRLPLQRVKSWSFGAQVGAMAALALAILWPSGFFSPLSVRVSALFVKHTKTGNPLVDSVAEHQPGSADAYWNYLGGLCFTAPVGFLIVLLRVLLRPWRADADWFMLALGAVSYFFARKMKRLIIFMALPASTLTGCAVAFLADVALASAEFRLGRSEHRRGAWLDQPVPRLLRLAAVMGTCYLLKPQVEEFLHFCDHKARWSLSHPQIVTKAKDGTLIDDYRQAYGWLRQNTASDARIMAWWDYGYQIAGLANRTTLADGNTWNHEHIALLGLALSSPQGEAHKIARHLADYVLVWSGGGGKDDVGKSKHMARIANSVYRGHCNEDDCDQYGIFPDGQPSKMMEASLVYRLCGRGSLDERLFREVYVSHHRRVRVAQVLDVSASSRRWAASAEAKRCDAPGSWYCPGSYSPGLQELFDPNATHQEALDYQAAYATRVQEQLKEKPLPNQEGLPPGSYLDSCRGCLISGTRLTCSHCRAPGSPSIASNLEYQKCPLPQINNIQGRLQCEPKPNAASIPRGGYQRSCKGCDMQGDVLHCSHCGTASGNQVPASFEVLRCPAPAELDNDNGRLTCRGVPNDLACPPGPYLKSCQGCRSEAGHVSCALCRRADGRQVAAEAAAGRCRWPAQLENQDGELVCSGSLAGPYKQSCSKCQQLDDVLSCECAKSDGQRLVSSYEVSRCQSPAELHNREGKLTCQGVPNGRRLPPGPYLESCEGCHVFKETLHCSHCLNAEGLQLKSSLEADCC</sequence>
<gene>
    <name evidence="19" type="ORF">SCF082_LOCUS31966</name>
</gene>
<evidence type="ECO:0000256" key="16">
    <source>
        <dbReference type="SAM" id="MobiDB-lite"/>
    </source>
</evidence>
<dbReference type="InterPro" id="IPR048999">
    <property type="entry name" value="STT3-PglB_core"/>
</dbReference>
<dbReference type="EC" id="2.4.99.18" evidence="6"/>
<reference evidence="19 20" key="1">
    <citation type="submission" date="2024-02" db="EMBL/GenBank/DDBJ databases">
        <authorList>
            <person name="Chen Y."/>
            <person name="Shah S."/>
            <person name="Dougan E. K."/>
            <person name="Thang M."/>
            <person name="Chan C."/>
        </authorList>
    </citation>
    <scope>NUCLEOTIDE SEQUENCE [LARGE SCALE GENOMIC DNA]</scope>
</reference>
<feature type="domain" description="RAP" evidence="18">
    <location>
        <begin position="627"/>
        <end position="685"/>
    </location>
</feature>
<evidence type="ECO:0000256" key="1">
    <source>
        <dbReference type="ARBA" id="ARBA00001936"/>
    </source>
</evidence>
<dbReference type="PANTHER" id="PTHR13872:SF1">
    <property type="entry name" value="DOLICHYL-DIPHOSPHOOLIGOSACCHARIDE--PROTEIN GLYCOSYLTRANSFERASE SUBUNIT STT3B"/>
    <property type="match status" value="1"/>
</dbReference>
<evidence type="ECO:0000256" key="4">
    <source>
        <dbReference type="ARBA" id="ARBA00004922"/>
    </source>
</evidence>
<keyword evidence="9 17" id="KW-0812">Transmembrane</keyword>
<keyword evidence="20" id="KW-1185">Reference proteome</keyword>
<evidence type="ECO:0000256" key="13">
    <source>
        <dbReference type="ARBA" id="ARBA00023136"/>
    </source>
</evidence>
<dbReference type="InterPro" id="IPR029063">
    <property type="entry name" value="SAM-dependent_MTases_sf"/>
</dbReference>